<reference evidence="14" key="1">
    <citation type="submission" date="2022-03" db="EMBL/GenBank/DDBJ databases">
        <authorList>
            <person name="Alioto T."/>
            <person name="Alioto T."/>
            <person name="Gomez Garrido J."/>
        </authorList>
    </citation>
    <scope>NUCLEOTIDE SEQUENCE</scope>
</reference>
<organism evidence="14 15">
    <name type="scientific">Pelobates cultripes</name>
    <name type="common">Western spadefoot toad</name>
    <dbReference type="NCBI Taxonomy" id="61616"/>
    <lineage>
        <taxon>Eukaryota</taxon>
        <taxon>Metazoa</taxon>
        <taxon>Chordata</taxon>
        <taxon>Craniata</taxon>
        <taxon>Vertebrata</taxon>
        <taxon>Euteleostomi</taxon>
        <taxon>Amphibia</taxon>
        <taxon>Batrachia</taxon>
        <taxon>Anura</taxon>
        <taxon>Pelobatoidea</taxon>
        <taxon>Pelobatidae</taxon>
        <taxon>Pelobates</taxon>
    </lineage>
</organism>
<dbReference type="GO" id="GO:0020037">
    <property type="term" value="F:heme binding"/>
    <property type="evidence" value="ECO:0007669"/>
    <property type="project" value="InterPro"/>
</dbReference>
<dbReference type="SUPFAM" id="SSF48264">
    <property type="entry name" value="Cytochrome P450"/>
    <property type="match status" value="1"/>
</dbReference>
<dbReference type="InterPro" id="IPR002401">
    <property type="entry name" value="Cyt_P450_E_grp-I"/>
</dbReference>
<keyword evidence="9 12" id="KW-0503">Monooxygenase</keyword>
<dbReference type="GO" id="GO:0005506">
    <property type="term" value="F:iron ion binding"/>
    <property type="evidence" value="ECO:0007669"/>
    <property type="project" value="InterPro"/>
</dbReference>
<evidence type="ECO:0000313" key="15">
    <source>
        <dbReference type="Proteomes" id="UP001295444"/>
    </source>
</evidence>
<dbReference type="Proteomes" id="UP001295444">
    <property type="component" value="Chromosome 02"/>
</dbReference>
<evidence type="ECO:0000256" key="9">
    <source>
        <dbReference type="ARBA" id="ARBA00023033"/>
    </source>
</evidence>
<feature type="binding site" description="axial binding residue" evidence="11">
    <location>
        <position position="468"/>
    </location>
    <ligand>
        <name>heme</name>
        <dbReference type="ChEBI" id="CHEBI:30413"/>
    </ligand>
    <ligandPart>
        <name>Fe</name>
        <dbReference type="ChEBI" id="CHEBI:18248"/>
    </ligandPart>
</feature>
<dbReference type="InterPro" id="IPR050705">
    <property type="entry name" value="Cytochrome_P450_3A"/>
</dbReference>
<dbReference type="Gene3D" id="1.10.630.10">
    <property type="entry name" value="Cytochrome P450"/>
    <property type="match status" value="1"/>
</dbReference>
<name>A0AAD1VS45_PELCU</name>
<dbReference type="GO" id="GO:0008395">
    <property type="term" value="F:steroid hydroxylase activity"/>
    <property type="evidence" value="ECO:0007669"/>
    <property type="project" value="TreeGrafter"/>
</dbReference>
<comment type="cofactor">
    <cofactor evidence="1 11">
        <name>heme</name>
        <dbReference type="ChEBI" id="CHEBI:30413"/>
    </cofactor>
</comment>
<feature type="transmembrane region" description="Helical" evidence="13">
    <location>
        <begin position="215"/>
        <end position="240"/>
    </location>
</feature>
<dbReference type="InterPro" id="IPR001128">
    <property type="entry name" value="Cyt_P450"/>
</dbReference>
<dbReference type="PRINTS" id="PR00385">
    <property type="entry name" value="P450"/>
</dbReference>
<dbReference type="PROSITE" id="PS00086">
    <property type="entry name" value="CYTOCHROME_P450"/>
    <property type="match status" value="1"/>
</dbReference>
<keyword evidence="13" id="KW-1133">Transmembrane helix</keyword>
<keyword evidence="5 11" id="KW-0479">Metal-binding</keyword>
<protein>
    <submittedName>
        <fullName evidence="14">Cytochrome P450 3A9-like</fullName>
    </submittedName>
</protein>
<evidence type="ECO:0000256" key="13">
    <source>
        <dbReference type="SAM" id="Phobius"/>
    </source>
</evidence>
<evidence type="ECO:0000256" key="3">
    <source>
        <dbReference type="ARBA" id="ARBA00010617"/>
    </source>
</evidence>
<feature type="transmembrane region" description="Helical" evidence="13">
    <location>
        <begin position="12"/>
        <end position="30"/>
    </location>
</feature>
<dbReference type="GO" id="GO:0016705">
    <property type="term" value="F:oxidoreductase activity, acting on paired donors, with incorporation or reduction of molecular oxygen"/>
    <property type="evidence" value="ECO:0007669"/>
    <property type="project" value="InterPro"/>
</dbReference>
<dbReference type="AlphaFoldDB" id="A0AAD1VS45"/>
<evidence type="ECO:0000256" key="11">
    <source>
        <dbReference type="PIRSR" id="PIRSR602401-1"/>
    </source>
</evidence>
<dbReference type="EMBL" id="OW240913">
    <property type="protein sequence ID" value="CAH2249278.1"/>
    <property type="molecule type" value="Genomic_DNA"/>
</dbReference>
<keyword evidence="13" id="KW-0812">Transmembrane</keyword>
<evidence type="ECO:0000256" key="2">
    <source>
        <dbReference type="ARBA" id="ARBA00004586"/>
    </source>
</evidence>
<dbReference type="PRINTS" id="PR00463">
    <property type="entry name" value="EP450I"/>
</dbReference>
<evidence type="ECO:0000256" key="8">
    <source>
        <dbReference type="ARBA" id="ARBA00023004"/>
    </source>
</evidence>
<sequence length="526" mass="60657">MDFIPNLSPWTWFLLAAFWVLLLVYGLYPYRFFKKFGIPGPTPLPFIGTFLGYRKGVLQFDMECFKKYGKLWGLYDGRQPVLAIMDPVIIKAILVKECYTNFTNRRNFGLNGPMESALTIAEDEQWKRIRHVLSPTFTSGRLKEMLHIMKEYSNVLVKNMQVYVDKKEPCVIKDVTGAYSMDVVTSTSFSVHIDSLNKPNDPFVMHIKKVLKVGLFSPVLIIAGVPLMRVYAPMLFPFLIPILQKLNVNFFPKDFVRFFMNAITSFKEKREKGDHSGRVDFLQLMLDSRTTDVTSLSGEQKVMPGNEVKNRRQKTLTDEEIMAQSLIFIFAGYETTSLSLSYLFYSLAIHPDVQLKLQKEIDSYLPDKATPTYDTLMQMEYLDMVIEETLRMYPPGGRIERVAKHSFDINGVTIPKGTVTMIPAYVMHMNPEIWPEPEEFRPERFSKENRASQEPYTFLPFGDGPRNCIGMRFALLSMKLAITVLLQNFNFRPCKDTLIPMEFSTQGFLQPKKPIVLHVISRTSEE</sequence>
<dbReference type="Pfam" id="PF00067">
    <property type="entry name" value="p450"/>
    <property type="match status" value="1"/>
</dbReference>
<evidence type="ECO:0000313" key="14">
    <source>
        <dbReference type="EMBL" id="CAH2249278.1"/>
    </source>
</evidence>
<keyword evidence="10 13" id="KW-0472">Membrane</keyword>
<evidence type="ECO:0000256" key="4">
    <source>
        <dbReference type="ARBA" id="ARBA00022617"/>
    </source>
</evidence>
<keyword evidence="8 11" id="KW-0408">Iron</keyword>
<dbReference type="InterPro" id="IPR036396">
    <property type="entry name" value="Cyt_P450_sf"/>
</dbReference>
<keyword evidence="6" id="KW-0256">Endoplasmic reticulum</keyword>
<evidence type="ECO:0000256" key="5">
    <source>
        <dbReference type="ARBA" id="ARBA00022723"/>
    </source>
</evidence>
<dbReference type="PANTHER" id="PTHR24302">
    <property type="entry name" value="CYTOCHROME P450 FAMILY 3"/>
    <property type="match status" value="1"/>
</dbReference>
<evidence type="ECO:0000256" key="10">
    <source>
        <dbReference type="ARBA" id="ARBA00023136"/>
    </source>
</evidence>
<proteinExistence type="inferred from homology"/>
<evidence type="ECO:0000256" key="12">
    <source>
        <dbReference type="RuleBase" id="RU000461"/>
    </source>
</evidence>
<evidence type="ECO:0000256" key="6">
    <source>
        <dbReference type="ARBA" id="ARBA00022824"/>
    </source>
</evidence>
<dbReference type="InterPro" id="IPR017972">
    <property type="entry name" value="Cyt_P450_CS"/>
</dbReference>
<evidence type="ECO:0000256" key="1">
    <source>
        <dbReference type="ARBA" id="ARBA00001971"/>
    </source>
</evidence>
<comment type="similarity">
    <text evidence="3 12">Belongs to the cytochrome P450 family.</text>
</comment>
<keyword evidence="15" id="KW-1185">Reference proteome</keyword>
<dbReference type="PANTHER" id="PTHR24302:SF45">
    <property type="entry name" value="CYTOCHROME P450 3A"/>
    <property type="match status" value="1"/>
</dbReference>
<dbReference type="FunFam" id="1.10.630.10:FF:000003">
    <property type="entry name" value="cytochrome P450 3A12-like isoform X2"/>
    <property type="match status" value="1"/>
</dbReference>
<accession>A0AAD1VS45</accession>
<gene>
    <name evidence="14" type="ORF">PECUL_23A057531</name>
</gene>
<keyword evidence="7 12" id="KW-0560">Oxidoreductase</keyword>
<evidence type="ECO:0000256" key="7">
    <source>
        <dbReference type="ARBA" id="ARBA00023002"/>
    </source>
</evidence>
<comment type="subcellular location">
    <subcellularLocation>
        <location evidence="2">Endoplasmic reticulum membrane</location>
    </subcellularLocation>
</comment>
<keyword evidence="4 11" id="KW-0349">Heme</keyword>
<dbReference type="GO" id="GO:0005789">
    <property type="term" value="C:endoplasmic reticulum membrane"/>
    <property type="evidence" value="ECO:0007669"/>
    <property type="project" value="UniProtKB-SubCell"/>
</dbReference>